<organism evidence="1">
    <name type="scientific">Caudovirales sp. ctEpl1</name>
    <dbReference type="NCBI Taxonomy" id="2826770"/>
    <lineage>
        <taxon>Viruses</taxon>
        <taxon>Duplodnaviria</taxon>
        <taxon>Heunggongvirae</taxon>
        <taxon>Uroviricota</taxon>
        <taxon>Caudoviricetes</taxon>
    </lineage>
</organism>
<accession>A0A8S5NRT9</accession>
<sequence length="126" mass="14387">MNHQNLIESNAIHAMDVIKPREGGDAGWMYERIVKSIEDFEKDLDNEYQAGGRLVNFQDIVFSIEDVGYWGPDMIIFYGTLPDGSHVQLLQHISQLNLLLVSVPRKDDLTQPRRKIGFQIDSTTPD</sequence>
<dbReference type="EMBL" id="BK015230">
    <property type="protein sequence ID" value="DAD97100.1"/>
    <property type="molecule type" value="Genomic_DNA"/>
</dbReference>
<name>A0A8S5NRT9_9CAUD</name>
<proteinExistence type="predicted"/>
<dbReference type="Pfam" id="PF19670">
    <property type="entry name" value="DUF6173"/>
    <property type="match status" value="1"/>
</dbReference>
<evidence type="ECO:0000313" key="1">
    <source>
        <dbReference type="EMBL" id="DAD97100.1"/>
    </source>
</evidence>
<protein>
    <submittedName>
        <fullName evidence="1">Uncharacterized protein</fullName>
    </submittedName>
</protein>
<reference evidence="1" key="1">
    <citation type="journal article" date="2021" name="Proc. Natl. Acad. Sci. U.S.A.">
        <title>A Catalog of Tens of Thousands of Viruses from Human Metagenomes Reveals Hidden Associations with Chronic Diseases.</title>
        <authorList>
            <person name="Tisza M.J."/>
            <person name="Buck C.B."/>
        </authorList>
    </citation>
    <scope>NUCLEOTIDE SEQUENCE</scope>
    <source>
        <strain evidence="1">CtEpl1</strain>
    </source>
</reference>
<dbReference type="InterPro" id="IPR046171">
    <property type="entry name" value="DUF6173"/>
</dbReference>